<reference evidence="9 10" key="1">
    <citation type="submission" date="2023-04" db="EMBL/GenBank/DDBJ databases">
        <title>Clostridium tannerae sp. nov., isolated from the fecal material of an alpaca.</title>
        <authorList>
            <person name="Miller S."/>
            <person name="Hendry M."/>
            <person name="King J."/>
            <person name="Sankaranarayanan K."/>
            <person name="Lawson P.A."/>
        </authorList>
    </citation>
    <scope>NUCLEOTIDE SEQUENCE [LARGE SCALE GENOMIC DNA]</scope>
    <source>
        <strain evidence="9 10">A1-XYC3</strain>
    </source>
</reference>
<dbReference type="Gene3D" id="2.60.40.2340">
    <property type="match status" value="1"/>
</dbReference>
<dbReference type="Pfam" id="PF02415">
    <property type="entry name" value="Chlam_PMP"/>
    <property type="match status" value="4"/>
</dbReference>
<dbReference type="Proteomes" id="UP001281656">
    <property type="component" value="Unassembled WGS sequence"/>
</dbReference>
<keyword evidence="7" id="KW-0998">Cell outer membrane</keyword>
<keyword evidence="6" id="KW-0472">Membrane</keyword>
<protein>
    <submittedName>
        <fullName evidence="9">Ig-like domain-containing protein</fullName>
    </submittedName>
</protein>
<dbReference type="InterPro" id="IPR003368">
    <property type="entry name" value="POMP_repeat"/>
</dbReference>
<dbReference type="Gene3D" id="2.160.20.10">
    <property type="entry name" value="Single-stranded right-handed beta-helix, Pectin lyase-like"/>
    <property type="match status" value="1"/>
</dbReference>
<feature type="domain" description="Bacterial Ig-like" evidence="8">
    <location>
        <begin position="83"/>
        <end position="135"/>
    </location>
</feature>
<feature type="non-terminal residue" evidence="9">
    <location>
        <position position="1"/>
    </location>
</feature>
<dbReference type="NCBIfam" id="TIGR01376">
    <property type="entry name" value="POMP_repeat"/>
    <property type="match status" value="1"/>
</dbReference>
<feature type="domain" description="Bacterial Ig-like" evidence="8">
    <location>
        <begin position="4"/>
        <end position="45"/>
    </location>
</feature>
<keyword evidence="4" id="KW-0964">Secreted</keyword>
<accession>A0ABU4JY51</accession>
<evidence type="ECO:0000313" key="9">
    <source>
        <dbReference type="EMBL" id="MDW8803041.1"/>
    </source>
</evidence>
<evidence type="ECO:0000256" key="5">
    <source>
        <dbReference type="ARBA" id="ARBA00022729"/>
    </source>
</evidence>
<dbReference type="SMART" id="SM00710">
    <property type="entry name" value="PbH1"/>
    <property type="match status" value="8"/>
</dbReference>
<dbReference type="InterPro" id="IPR011050">
    <property type="entry name" value="Pectin_lyase_fold/virulence"/>
</dbReference>
<evidence type="ECO:0000256" key="1">
    <source>
        <dbReference type="ARBA" id="ARBA00004196"/>
    </source>
</evidence>
<proteinExistence type="predicted"/>
<gene>
    <name evidence="9" type="ORF">P8V03_18040</name>
</gene>
<evidence type="ECO:0000256" key="3">
    <source>
        <dbReference type="ARBA" id="ARBA00004613"/>
    </source>
</evidence>
<dbReference type="Pfam" id="PF07532">
    <property type="entry name" value="Big_4"/>
    <property type="match status" value="2"/>
</dbReference>
<dbReference type="InterPro" id="IPR011081">
    <property type="entry name" value="Big_4"/>
</dbReference>
<sequence length="1216" mass="127053">VDLLNLPTTVEITLRDGSTVNANVAWDTSSYNGSTAGTYTLAGTIISPENVTNNNNLQASINVTVESPIVTTKNITLVTNPLDITVPYRTGAFGLPATVGITLDDGSTVQADVTWDTSSYNGSIVGTYTLTGTITNPANVTNTGNLTASVKVIVKAPTSRIVNVLPMEDINVAFNTPLSSVNLPSKAHALIIPPGPLPFQMPMDIDVSWNLDNTNYNSSVPGTYTIIGTFRLSDGMENSGNVVPSIKVVVGSPVLSSEKEIIGTTIGTLTNGAITELARGTKVSELKTGVTVSQKARVEILETAGGNAVTDEATTDVTSTMVIKVTAEDGSSAEYTIGMAIEHTEAPLADNITVTNNNLGTPDTIVVSGVNAGDKVRVYDSLTGGTLLGEAIAMGVGSFSMATITVPQLGVEAGKVYVSTTSPEKLESVRTEKSYAAEVISNIVYNLNDDNSEGSLRKVVEKAKDGDTITFDQNLNGTIILLSHIDIDKDIKIVGDTRGVLTISGNDNNRIFNIGAGKNVELSYLNFTKGTDNNSIYLDDENNPDNRGGAIHNLGNLIVNNSNFYQNSAFFSGGAITSWQGSTLVVNNSTFSGNKAGSEAIPAIGGAIYGYLDANITVNNSTFSGNSAGSEGFGGAIWIESDDLIVNSSTISGNTARVGGGICAGTEANVTLKNTIVSDNGTEDISASVNANNSLISTIHGYNLVSGSNNIIGQSANLGQLQNNGGTTQTMMPNVGSPVIDAGDDNGVSETDQRGLPRRQGNHVDIGAVESSETAEPAPTTPTATEITLLPGPNVGAATAGNTVITGLKAGEVYKVTELPTGMVGMPGIQPVFMYTTRTGTLTTDLSQIAPLDPGVTQITGLTNGKTYGIETNVVYKAIDDGSKGTLSEVVKSAEDGSVITFVRGLELHPLNKSLNISKRIVIDGRASIFTGSTIDSNITLSGGNTTQIFNIDSNGELLIGNLNIINGTDANSDYSGGAIYNEGKLEVFQSTFSNNKSTGFGGAINNKGTLRVLGSSFTENESIGFGGAIYAAPGSYNSIERSSYFEKNSARGENGDGGAIYGENCTIAIYNSRIENNYAEGSGGGVAMSIGDESILNRDNYTFINNNTAANGSQDIAIPLSVNASMTYGEDQLDVYVGTQLIVGRKLYCRFISSSTPLTKIDETIELSSGQWTEIDYGADNIIDLNTGDIIEVVEVEEGSNKVTRCSKVDYPLGH</sequence>
<dbReference type="PANTHER" id="PTHR11319">
    <property type="entry name" value="G PROTEIN-COUPLED RECEPTOR-RELATED"/>
    <property type="match status" value="1"/>
</dbReference>
<dbReference type="InterPro" id="IPR006626">
    <property type="entry name" value="PbH1"/>
</dbReference>
<dbReference type="RefSeq" id="WP_318799237.1">
    <property type="nucleotide sequence ID" value="NZ_JARUJP010000037.1"/>
</dbReference>
<dbReference type="NCBIfam" id="NF041518">
    <property type="entry name" value="choice_anch_Q"/>
    <property type="match status" value="1"/>
</dbReference>
<evidence type="ECO:0000313" key="10">
    <source>
        <dbReference type="Proteomes" id="UP001281656"/>
    </source>
</evidence>
<dbReference type="EMBL" id="JARUJP010000037">
    <property type="protein sequence ID" value="MDW8803041.1"/>
    <property type="molecule type" value="Genomic_DNA"/>
</dbReference>
<dbReference type="InterPro" id="IPR059226">
    <property type="entry name" value="Choice_anch_Q_dom"/>
</dbReference>
<evidence type="ECO:0000259" key="8">
    <source>
        <dbReference type="Pfam" id="PF07532"/>
    </source>
</evidence>
<evidence type="ECO:0000256" key="7">
    <source>
        <dbReference type="ARBA" id="ARBA00023237"/>
    </source>
</evidence>
<evidence type="ECO:0000256" key="4">
    <source>
        <dbReference type="ARBA" id="ARBA00022525"/>
    </source>
</evidence>
<keyword evidence="5" id="KW-0732">Signal</keyword>
<comment type="subcellular location">
    <subcellularLocation>
        <location evidence="1">Cell envelope</location>
    </subcellularLocation>
    <subcellularLocation>
        <location evidence="2">Cell outer membrane</location>
    </subcellularLocation>
    <subcellularLocation>
        <location evidence="3">Secreted</location>
    </subcellularLocation>
</comment>
<name>A0ABU4JY51_9CLOT</name>
<dbReference type="InterPro" id="IPR012334">
    <property type="entry name" value="Pectin_lyas_fold"/>
</dbReference>
<evidence type="ECO:0000256" key="6">
    <source>
        <dbReference type="ARBA" id="ARBA00023136"/>
    </source>
</evidence>
<dbReference type="SUPFAM" id="SSF51126">
    <property type="entry name" value="Pectin lyase-like"/>
    <property type="match status" value="2"/>
</dbReference>
<evidence type="ECO:0000256" key="2">
    <source>
        <dbReference type="ARBA" id="ARBA00004442"/>
    </source>
</evidence>
<keyword evidence="10" id="KW-1185">Reference proteome</keyword>
<dbReference type="PANTHER" id="PTHR11319:SF35">
    <property type="entry name" value="OUTER MEMBRANE PROTEIN PMPC-RELATED"/>
    <property type="match status" value="1"/>
</dbReference>
<comment type="caution">
    <text evidence="9">The sequence shown here is derived from an EMBL/GenBank/DDBJ whole genome shotgun (WGS) entry which is preliminary data.</text>
</comment>
<organism evidence="9 10">
    <name type="scientific">Clostridium tanneri</name>
    <dbReference type="NCBI Taxonomy" id="3037988"/>
    <lineage>
        <taxon>Bacteria</taxon>
        <taxon>Bacillati</taxon>
        <taxon>Bacillota</taxon>
        <taxon>Clostridia</taxon>
        <taxon>Eubacteriales</taxon>
        <taxon>Clostridiaceae</taxon>
        <taxon>Clostridium</taxon>
    </lineage>
</organism>